<proteinExistence type="predicted"/>
<dbReference type="EMBL" id="HBGH01007731">
    <property type="protein sequence ID" value="CAD9232150.1"/>
    <property type="molecule type" value="Transcribed_RNA"/>
</dbReference>
<accession>A0A7S1TEM9</accession>
<evidence type="ECO:0000313" key="1">
    <source>
        <dbReference type="EMBL" id="CAD9232150.1"/>
    </source>
</evidence>
<reference evidence="1" key="1">
    <citation type="submission" date="2021-01" db="EMBL/GenBank/DDBJ databases">
        <authorList>
            <person name="Corre E."/>
            <person name="Pelletier E."/>
            <person name="Niang G."/>
            <person name="Scheremetjew M."/>
            <person name="Finn R."/>
            <person name="Kale V."/>
            <person name="Holt S."/>
            <person name="Cochrane G."/>
            <person name="Meng A."/>
            <person name="Brown T."/>
            <person name="Cohen L."/>
        </authorList>
    </citation>
    <scope>NUCLEOTIDE SEQUENCE</scope>
    <source>
        <strain evidence="1">SAG 36.94</strain>
    </source>
</reference>
<dbReference type="AlphaFoldDB" id="A0A7S1TEM9"/>
<gene>
    <name evidence="1" type="ORF">CCAE0312_LOCUS4231</name>
</gene>
<sequence length="239" mass="26965">MQEIRPDILVFCFTSESLVSFEQVVQWDLAVSNGQWEIDRIWVDTRSSVPVGFSRSKVSEEEMKIALNYVRGRRRCLTCRVNSVFDRSIDTLAFEIAGVRRSKRHSARVSLRNWGATWKSLSGLTLLLPRIFRTSTSSTFSPGVPDEDKVAEASCDNSSEYLTDDDVNGVDNSEEMMCSQDQSDRNESAFDENAGSLALKAPHDPFVQEGTLDSTFLLSSFVWDLLGRITKPVIQMFKV</sequence>
<name>A0A7S1TEM9_9RHOD</name>
<organism evidence="1">
    <name type="scientific">Compsopogon caeruleus</name>
    <dbReference type="NCBI Taxonomy" id="31354"/>
    <lineage>
        <taxon>Eukaryota</taxon>
        <taxon>Rhodophyta</taxon>
        <taxon>Compsopogonophyceae</taxon>
        <taxon>Compsopogonales</taxon>
        <taxon>Compsopogonaceae</taxon>
        <taxon>Compsopogon</taxon>
    </lineage>
</organism>
<protein>
    <submittedName>
        <fullName evidence="1">Uncharacterized protein</fullName>
    </submittedName>
</protein>